<dbReference type="PANTHER" id="PTHR10773">
    <property type="entry name" value="DNA-DIRECTED RNA POLYMERASES I, II, AND III SUBUNIT RPABC2"/>
    <property type="match status" value="1"/>
</dbReference>
<reference evidence="2" key="1">
    <citation type="journal article" date="2021" name="G3 (Bethesda)">
        <title>Genome and transcriptome analysis of the beet armyworm Spodoptera exigua reveals targets for pest control. .</title>
        <authorList>
            <person name="Simon S."/>
            <person name="Breeschoten T."/>
            <person name="Jansen H.J."/>
            <person name="Dirks R.P."/>
            <person name="Schranz M.E."/>
            <person name="Ros V.I.D."/>
        </authorList>
    </citation>
    <scope>NUCLEOTIDE SEQUENCE</scope>
    <source>
        <strain evidence="2">TB_SE_WUR_2020</strain>
    </source>
</reference>
<evidence type="ECO:0000313" key="2">
    <source>
        <dbReference type="EMBL" id="KAH9642846.1"/>
    </source>
</evidence>
<dbReference type="Pfam" id="PF25273">
    <property type="entry name" value="DUF7869"/>
    <property type="match status" value="1"/>
</dbReference>
<evidence type="ECO:0000259" key="1">
    <source>
        <dbReference type="Pfam" id="PF25273"/>
    </source>
</evidence>
<dbReference type="AlphaFoldDB" id="A0A922MUB3"/>
<gene>
    <name evidence="2" type="ORF">HF086_016651</name>
</gene>
<organism evidence="2 3">
    <name type="scientific">Spodoptera exigua</name>
    <name type="common">Beet armyworm</name>
    <name type="synonym">Noctua fulgens</name>
    <dbReference type="NCBI Taxonomy" id="7107"/>
    <lineage>
        <taxon>Eukaryota</taxon>
        <taxon>Metazoa</taxon>
        <taxon>Ecdysozoa</taxon>
        <taxon>Arthropoda</taxon>
        <taxon>Hexapoda</taxon>
        <taxon>Insecta</taxon>
        <taxon>Pterygota</taxon>
        <taxon>Neoptera</taxon>
        <taxon>Endopterygota</taxon>
        <taxon>Lepidoptera</taxon>
        <taxon>Glossata</taxon>
        <taxon>Ditrysia</taxon>
        <taxon>Noctuoidea</taxon>
        <taxon>Noctuidae</taxon>
        <taxon>Amphipyrinae</taxon>
        <taxon>Spodoptera</taxon>
    </lineage>
</organism>
<protein>
    <recommendedName>
        <fullName evidence="1">DUF7869 domain-containing protein</fullName>
    </recommendedName>
</protein>
<evidence type="ECO:0000313" key="3">
    <source>
        <dbReference type="Proteomes" id="UP000814243"/>
    </source>
</evidence>
<sequence>MINSRYSALDTAAKGMFIKTSVSVAKVQSRKNINKEPKRNLTFNYFFTVHGPENPVQVCKTFFLATLGYNPKNDTNIFRVLQSGEDDDFKEKRGHYDRSSLSKDKTLITSHIMTYNLAISHYRREHAPNRLYLPSDITITMMHCDFNKIYPDSACSYEVYRRVVKNHNISFATLGNKECELCAVYDIHTCEFNEAPNTTCTTCKNHDELDFDFDFEHRQRYTDSRKAYKLDKIHVEEHKNDDTVYVCVDLQKVVMLPRMDSYKIAIFCPRIIAFNETFAPLGKSTRGNNPYAVLWHEAFSGRNGHDIVSTFRAFFIHHRNKSHLVIWADNCSSQNKNWTLFSFLVNVINSDLIEARSITIKYLEPGHTFNSADSFHHQVEQSLQKMKNVCDFNDYVEAIRTSNSGLNMSKIMDVHEFYKFCDFHSEQKMRALKNREYIKNFTVKVVRGEYNIFYKKSHTDEEFKTLNFLQVKILKNKQLPCAEQRCSPRGVASSRKEKLLKISFP</sequence>
<name>A0A922MUB3_SPOEX</name>
<proteinExistence type="predicted"/>
<dbReference type="InterPro" id="IPR057191">
    <property type="entry name" value="DUF7869"/>
</dbReference>
<feature type="domain" description="DUF7869" evidence="1">
    <location>
        <begin position="321"/>
        <end position="459"/>
    </location>
</feature>
<dbReference type="PANTHER" id="PTHR10773:SF19">
    <property type="match status" value="1"/>
</dbReference>
<accession>A0A922MUB3</accession>
<dbReference type="Proteomes" id="UP000814243">
    <property type="component" value="Unassembled WGS sequence"/>
</dbReference>
<dbReference type="EMBL" id="JACEFF010000172">
    <property type="protein sequence ID" value="KAH9642846.1"/>
    <property type="molecule type" value="Genomic_DNA"/>
</dbReference>
<comment type="caution">
    <text evidence="2">The sequence shown here is derived from an EMBL/GenBank/DDBJ whole genome shotgun (WGS) entry which is preliminary data.</text>
</comment>